<dbReference type="InterPro" id="IPR003593">
    <property type="entry name" value="AAA+_ATPase"/>
</dbReference>
<dbReference type="PANTHER" id="PTHR43820:SF4">
    <property type="entry name" value="HIGH-AFFINITY BRANCHED-CHAIN AMINO ACID TRANSPORT ATP-BINDING PROTEIN LIVF"/>
    <property type="match status" value="1"/>
</dbReference>
<protein>
    <submittedName>
        <fullName evidence="7">ABC transporter ATP-binding protein</fullName>
    </submittedName>
</protein>
<gene>
    <name evidence="7" type="primary">livF_3</name>
    <name evidence="7" type="ORF">Vau01_107150</name>
</gene>
<evidence type="ECO:0000259" key="6">
    <source>
        <dbReference type="PROSITE" id="PS50893"/>
    </source>
</evidence>
<keyword evidence="5" id="KW-0029">Amino-acid transport</keyword>
<evidence type="ECO:0000313" key="8">
    <source>
        <dbReference type="Proteomes" id="UP000612585"/>
    </source>
</evidence>
<name>A0A8J3ZFH7_9ACTN</name>
<dbReference type="EMBL" id="BOPG01000089">
    <property type="protein sequence ID" value="GIJ63199.1"/>
    <property type="molecule type" value="Genomic_DNA"/>
</dbReference>
<dbReference type="PANTHER" id="PTHR43820">
    <property type="entry name" value="HIGH-AFFINITY BRANCHED-CHAIN AMINO ACID TRANSPORT ATP-BINDING PROTEIN LIVF"/>
    <property type="match status" value="1"/>
</dbReference>
<dbReference type="SUPFAM" id="SSF52540">
    <property type="entry name" value="P-loop containing nucleoside triphosphate hydrolases"/>
    <property type="match status" value="1"/>
</dbReference>
<evidence type="ECO:0000313" key="7">
    <source>
        <dbReference type="EMBL" id="GIJ63199.1"/>
    </source>
</evidence>
<dbReference type="Pfam" id="PF00005">
    <property type="entry name" value="ABC_tran"/>
    <property type="match status" value="1"/>
</dbReference>
<dbReference type="SMART" id="SM00382">
    <property type="entry name" value="AAA"/>
    <property type="match status" value="1"/>
</dbReference>
<dbReference type="Gene3D" id="3.40.50.300">
    <property type="entry name" value="P-loop containing nucleotide triphosphate hydrolases"/>
    <property type="match status" value="1"/>
</dbReference>
<dbReference type="RefSeq" id="WP_204009274.1">
    <property type="nucleotide sequence ID" value="NZ_BOPG01000089.1"/>
</dbReference>
<comment type="similarity">
    <text evidence="1">Belongs to the ABC transporter superfamily.</text>
</comment>
<reference evidence="7" key="1">
    <citation type="submission" date="2021-01" db="EMBL/GenBank/DDBJ databases">
        <title>Whole genome shotgun sequence of Virgisporangium aurantiacum NBRC 16421.</title>
        <authorList>
            <person name="Komaki H."/>
            <person name="Tamura T."/>
        </authorList>
    </citation>
    <scope>NUCLEOTIDE SEQUENCE</scope>
    <source>
        <strain evidence="7">NBRC 16421</strain>
    </source>
</reference>
<keyword evidence="2" id="KW-0813">Transport</keyword>
<evidence type="ECO:0000256" key="1">
    <source>
        <dbReference type="ARBA" id="ARBA00005417"/>
    </source>
</evidence>
<comment type="caution">
    <text evidence="7">The sequence shown here is derived from an EMBL/GenBank/DDBJ whole genome shotgun (WGS) entry which is preliminary data.</text>
</comment>
<evidence type="ECO:0000256" key="4">
    <source>
        <dbReference type="ARBA" id="ARBA00022840"/>
    </source>
</evidence>
<dbReference type="InterPro" id="IPR017871">
    <property type="entry name" value="ABC_transporter-like_CS"/>
</dbReference>
<dbReference type="InterPro" id="IPR052156">
    <property type="entry name" value="BCAA_Transport_ATP-bd_LivF"/>
</dbReference>
<sequence>MNAPGELWIRGLCAGYGGVAVVRDLDLEVKAGEVVALLGANGAGKTTTLLTISGLLRPIRGAITVGGRVVDGWRPHAVARLGVALVPEERGIFRQLTVTEHLRLRRRRNSPATDLVYEYFPALADLGGRRAGLLSGGEQQMLALGCALIARPSLLMIDELSHGLAPIVVERLLTQVRRIADGTGTAVLLVEQHVRTALTVADRGYVLARGELALSGTAAQLGRDATRLEASYLGGTTP</sequence>
<keyword evidence="3" id="KW-0547">Nucleotide-binding</keyword>
<evidence type="ECO:0000256" key="2">
    <source>
        <dbReference type="ARBA" id="ARBA00022448"/>
    </source>
</evidence>
<dbReference type="PROSITE" id="PS50893">
    <property type="entry name" value="ABC_TRANSPORTER_2"/>
    <property type="match status" value="1"/>
</dbReference>
<dbReference type="CDD" id="cd03224">
    <property type="entry name" value="ABC_TM1139_LivF_branched"/>
    <property type="match status" value="1"/>
</dbReference>
<evidence type="ECO:0000256" key="3">
    <source>
        <dbReference type="ARBA" id="ARBA00022741"/>
    </source>
</evidence>
<dbReference type="GO" id="GO:0015807">
    <property type="term" value="P:L-amino acid transport"/>
    <property type="evidence" value="ECO:0007669"/>
    <property type="project" value="TreeGrafter"/>
</dbReference>
<dbReference type="GO" id="GO:0015658">
    <property type="term" value="F:branched-chain amino acid transmembrane transporter activity"/>
    <property type="evidence" value="ECO:0007669"/>
    <property type="project" value="TreeGrafter"/>
</dbReference>
<evidence type="ECO:0000256" key="5">
    <source>
        <dbReference type="ARBA" id="ARBA00022970"/>
    </source>
</evidence>
<proteinExistence type="inferred from homology"/>
<dbReference type="GO" id="GO:0016887">
    <property type="term" value="F:ATP hydrolysis activity"/>
    <property type="evidence" value="ECO:0007669"/>
    <property type="project" value="InterPro"/>
</dbReference>
<keyword evidence="8" id="KW-1185">Reference proteome</keyword>
<organism evidence="7 8">
    <name type="scientific">Virgisporangium aurantiacum</name>
    <dbReference type="NCBI Taxonomy" id="175570"/>
    <lineage>
        <taxon>Bacteria</taxon>
        <taxon>Bacillati</taxon>
        <taxon>Actinomycetota</taxon>
        <taxon>Actinomycetes</taxon>
        <taxon>Micromonosporales</taxon>
        <taxon>Micromonosporaceae</taxon>
        <taxon>Virgisporangium</taxon>
    </lineage>
</organism>
<dbReference type="AlphaFoldDB" id="A0A8J3ZFH7"/>
<dbReference type="InterPro" id="IPR027417">
    <property type="entry name" value="P-loop_NTPase"/>
</dbReference>
<keyword evidence="4 7" id="KW-0067">ATP-binding</keyword>
<dbReference type="Proteomes" id="UP000612585">
    <property type="component" value="Unassembled WGS sequence"/>
</dbReference>
<dbReference type="GO" id="GO:0005524">
    <property type="term" value="F:ATP binding"/>
    <property type="evidence" value="ECO:0007669"/>
    <property type="project" value="UniProtKB-KW"/>
</dbReference>
<dbReference type="InterPro" id="IPR003439">
    <property type="entry name" value="ABC_transporter-like_ATP-bd"/>
</dbReference>
<dbReference type="PROSITE" id="PS00211">
    <property type="entry name" value="ABC_TRANSPORTER_1"/>
    <property type="match status" value="1"/>
</dbReference>
<accession>A0A8J3ZFH7</accession>
<feature type="domain" description="ABC transporter" evidence="6">
    <location>
        <begin position="7"/>
        <end position="234"/>
    </location>
</feature>